<comment type="similarity">
    <text evidence="2">Belongs to the OmpP1/FadL family.</text>
</comment>
<proteinExistence type="inferred from homology"/>
<dbReference type="AlphaFoldDB" id="A0A1H8GNY2"/>
<keyword evidence="7" id="KW-0998">Cell outer membrane</keyword>
<sequence length="394" mass="41472">MKHASSLCGVLLLAAGSAQAGGIDRSGQPIGILFEKGNYVELGFGEINPSVSGTDLTPYATASGAVAGDHTLPGLALKYQINEKLSAAVIYDHAYGADINYPAFSGFTGTGSYMLGGTFAEVESEGVTALLRYKFNDNISVHGGLRATKASGHVGLSGVAYGPAFDATDPATYNSVNGYEAELKEDWGHGYVIGAAYEKPEIALRVALTYFSKVRHNFDTVETLPGGAAALLGVTTLDANTQVDTPQAVNLDFQTGVAKDTLVFGTIRWVDWSDFKIAPDQFFGPKVGSLTNLDDTTSYTLGVGRKFSDTWSGSVFATWEPGTGKLVSPLAPTNGYKGLGLAAVYTKDNMKITTGVRYLWLGDSFPETGTPDVARAEFKGNTAVAVGVKVGFTF</sequence>
<dbReference type="InterPro" id="IPR005017">
    <property type="entry name" value="OMPP1/FadL/TodX"/>
</dbReference>
<evidence type="ECO:0000256" key="4">
    <source>
        <dbReference type="ARBA" id="ARBA00022692"/>
    </source>
</evidence>
<protein>
    <submittedName>
        <fullName evidence="9">Long-chain fatty acid transport protein</fullName>
    </submittedName>
</protein>
<dbReference type="RefSeq" id="WP_091301093.1">
    <property type="nucleotide sequence ID" value="NZ_FOCE01000005.1"/>
</dbReference>
<keyword evidence="5 8" id="KW-0732">Signal</keyword>
<dbReference type="STRING" id="933059.SAMN04488103_105105"/>
<evidence type="ECO:0000256" key="2">
    <source>
        <dbReference type="ARBA" id="ARBA00008163"/>
    </source>
</evidence>
<dbReference type="Proteomes" id="UP000198761">
    <property type="component" value="Unassembled WGS sequence"/>
</dbReference>
<name>A0A1H8GNY2_9RHOB</name>
<comment type="subcellular location">
    <subcellularLocation>
        <location evidence="1">Cell outer membrane</location>
        <topology evidence="1">Multi-pass membrane protein</topology>
    </subcellularLocation>
</comment>
<dbReference type="PANTHER" id="PTHR35093:SF8">
    <property type="entry name" value="OUTER MEMBRANE PROTEIN NMB0088-RELATED"/>
    <property type="match status" value="1"/>
</dbReference>
<feature type="chain" id="PRO_5011582472" evidence="8">
    <location>
        <begin position="21"/>
        <end position="394"/>
    </location>
</feature>
<evidence type="ECO:0000256" key="6">
    <source>
        <dbReference type="ARBA" id="ARBA00023136"/>
    </source>
</evidence>
<keyword evidence="3" id="KW-1134">Transmembrane beta strand</keyword>
<gene>
    <name evidence="9" type="ORF">SAMN04488103_105105</name>
</gene>
<evidence type="ECO:0000256" key="5">
    <source>
        <dbReference type="ARBA" id="ARBA00022729"/>
    </source>
</evidence>
<evidence type="ECO:0000313" key="10">
    <source>
        <dbReference type="Proteomes" id="UP000198761"/>
    </source>
</evidence>
<dbReference type="Pfam" id="PF03349">
    <property type="entry name" value="Toluene_X"/>
    <property type="match status" value="1"/>
</dbReference>
<dbReference type="OrthoDB" id="6679728at2"/>
<dbReference type="SUPFAM" id="SSF56935">
    <property type="entry name" value="Porins"/>
    <property type="match status" value="1"/>
</dbReference>
<organism evidence="9 10">
    <name type="scientific">Gemmobacter aquatilis</name>
    <dbReference type="NCBI Taxonomy" id="933059"/>
    <lineage>
        <taxon>Bacteria</taxon>
        <taxon>Pseudomonadati</taxon>
        <taxon>Pseudomonadota</taxon>
        <taxon>Alphaproteobacteria</taxon>
        <taxon>Rhodobacterales</taxon>
        <taxon>Paracoccaceae</taxon>
        <taxon>Gemmobacter</taxon>
    </lineage>
</organism>
<dbReference type="Gene3D" id="2.40.160.60">
    <property type="entry name" value="Outer membrane protein transport protein (OMPP1/FadL/TodX)"/>
    <property type="match status" value="1"/>
</dbReference>
<dbReference type="GO" id="GO:0009279">
    <property type="term" value="C:cell outer membrane"/>
    <property type="evidence" value="ECO:0007669"/>
    <property type="project" value="UniProtKB-SubCell"/>
</dbReference>
<evidence type="ECO:0000256" key="8">
    <source>
        <dbReference type="SAM" id="SignalP"/>
    </source>
</evidence>
<evidence type="ECO:0000256" key="7">
    <source>
        <dbReference type="ARBA" id="ARBA00023237"/>
    </source>
</evidence>
<reference evidence="9 10" key="1">
    <citation type="submission" date="2016-10" db="EMBL/GenBank/DDBJ databases">
        <authorList>
            <person name="de Groot N.N."/>
        </authorList>
    </citation>
    <scope>NUCLEOTIDE SEQUENCE [LARGE SCALE GENOMIC DNA]</scope>
    <source>
        <strain evidence="9 10">DSM 3857</strain>
    </source>
</reference>
<dbReference type="EMBL" id="FOCE01000005">
    <property type="protein sequence ID" value="SEN44988.1"/>
    <property type="molecule type" value="Genomic_DNA"/>
</dbReference>
<evidence type="ECO:0000256" key="1">
    <source>
        <dbReference type="ARBA" id="ARBA00004571"/>
    </source>
</evidence>
<evidence type="ECO:0000313" key="9">
    <source>
        <dbReference type="EMBL" id="SEN44988.1"/>
    </source>
</evidence>
<keyword evidence="10" id="KW-1185">Reference proteome</keyword>
<accession>A0A1H8GNY2</accession>
<evidence type="ECO:0000256" key="3">
    <source>
        <dbReference type="ARBA" id="ARBA00022452"/>
    </source>
</evidence>
<dbReference type="GO" id="GO:0015483">
    <property type="term" value="F:long-chain fatty acid transporting porin activity"/>
    <property type="evidence" value="ECO:0007669"/>
    <property type="project" value="TreeGrafter"/>
</dbReference>
<dbReference type="PANTHER" id="PTHR35093">
    <property type="entry name" value="OUTER MEMBRANE PROTEIN NMB0088-RELATED"/>
    <property type="match status" value="1"/>
</dbReference>
<feature type="signal peptide" evidence="8">
    <location>
        <begin position="1"/>
        <end position="20"/>
    </location>
</feature>
<keyword evidence="4" id="KW-0812">Transmembrane</keyword>
<keyword evidence="6" id="KW-0472">Membrane</keyword>